<dbReference type="InterPro" id="IPR029063">
    <property type="entry name" value="SAM-dependent_MTases_sf"/>
</dbReference>
<evidence type="ECO:0000313" key="2">
    <source>
        <dbReference type="Proteomes" id="UP001147746"/>
    </source>
</evidence>
<dbReference type="PANTHER" id="PTHR35897:SF2">
    <property type="entry name" value="METHYLTRANSFERASE DOMAIN-CONTAINING PROTEIN"/>
    <property type="match status" value="1"/>
</dbReference>
<name>A0A9W9H8Q1_9EURO</name>
<comment type="caution">
    <text evidence="1">The sequence shown here is derived from an EMBL/GenBank/DDBJ whole genome shotgun (WGS) entry which is preliminary data.</text>
</comment>
<evidence type="ECO:0000313" key="1">
    <source>
        <dbReference type="EMBL" id="KAJ5315205.1"/>
    </source>
</evidence>
<proteinExistence type="predicted"/>
<dbReference type="SUPFAM" id="SSF53335">
    <property type="entry name" value="S-adenosyl-L-methionine-dependent methyltransferases"/>
    <property type="match status" value="1"/>
</dbReference>
<accession>A0A9W9H8Q1</accession>
<dbReference type="PANTHER" id="PTHR35897">
    <property type="entry name" value="METHYLTRANSFERASE AUSD"/>
    <property type="match status" value="1"/>
</dbReference>
<dbReference type="InterPro" id="IPR051654">
    <property type="entry name" value="Meroterpenoid_MTases"/>
</dbReference>
<evidence type="ECO:0008006" key="3">
    <source>
        <dbReference type="Google" id="ProtNLM"/>
    </source>
</evidence>
<organism evidence="1 2">
    <name type="scientific">Penicillium atrosanguineum</name>
    <dbReference type="NCBI Taxonomy" id="1132637"/>
    <lineage>
        <taxon>Eukaryota</taxon>
        <taxon>Fungi</taxon>
        <taxon>Dikarya</taxon>
        <taxon>Ascomycota</taxon>
        <taxon>Pezizomycotina</taxon>
        <taxon>Eurotiomycetes</taxon>
        <taxon>Eurotiomycetidae</taxon>
        <taxon>Eurotiales</taxon>
        <taxon>Aspergillaceae</taxon>
        <taxon>Penicillium</taxon>
    </lineage>
</organism>
<dbReference type="EMBL" id="JAPZBO010000005">
    <property type="protein sequence ID" value="KAJ5315205.1"/>
    <property type="molecule type" value="Genomic_DNA"/>
</dbReference>
<dbReference type="AlphaFoldDB" id="A0A9W9H8Q1"/>
<sequence>MSSPQQPPAYSEPEYAKSDRNKVEYPWYLQSIEKHLLPETQQLLETYSNVPRDQQSQHVHKIRDQAWAIRSYPCTGLGVWLVPFISRSPAYPIILQRLRSGATFMDIGCFLVGDMRRLVFDGAPSANLDRFDAHFILADIMSPEENPELQALKGSVDIISISAVMHQWDWKDQLEAAKKLVAFAKPGALVMGYQIGNVEAKEVVNSTLQVCQWRHDPVSFAKMWDQVGAGTDSKWEAQAWLRSWDDMGWDPADQAWLEPGDTVIDFVVSRTH</sequence>
<reference evidence="1" key="2">
    <citation type="journal article" date="2023" name="IMA Fungus">
        <title>Comparative genomic study of the Penicillium genus elucidates a diverse pangenome and 15 lateral gene transfer events.</title>
        <authorList>
            <person name="Petersen C."/>
            <person name="Sorensen T."/>
            <person name="Nielsen M.R."/>
            <person name="Sondergaard T.E."/>
            <person name="Sorensen J.L."/>
            <person name="Fitzpatrick D.A."/>
            <person name="Frisvad J.C."/>
            <person name="Nielsen K.L."/>
        </authorList>
    </citation>
    <scope>NUCLEOTIDE SEQUENCE</scope>
    <source>
        <strain evidence="1">IBT 21472</strain>
    </source>
</reference>
<gene>
    <name evidence="1" type="ORF">N7476_005512</name>
</gene>
<keyword evidence="2" id="KW-1185">Reference proteome</keyword>
<reference evidence="1" key="1">
    <citation type="submission" date="2022-12" db="EMBL/GenBank/DDBJ databases">
        <authorList>
            <person name="Petersen C."/>
        </authorList>
    </citation>
    <scope>NUCLEOTIDE SEQUENCE</scope>
    <source>
        <strain evidence="1">IBT 21472</strain>
    </source>
</reference>
<protein>
    <recommendedName>
        <fullName evidence="3">Methyltransferase type 11 domain-containing protein</fullName>
    </recommendedName>
</protein>
<dbReference type="Proteomes" id="UP001147746">
    <property type="component" value="Unassembled WGS sequence"/>
</dbReference>